<dbReference type="PROSITE" id="PS50041">
    <property type="entry name" value="C_TYPE_LECTIN_2"/>
    <property type="match status" value="1"/>
</dbReference>
<dbReference type="OrthoDB" id="6337382at2759"/>
<keyword evidence="11" id="KW-0325">Glycoprotein</keyword>
<dbReference type="Bgee" id="ENSPANG00000017403">
    <property type="expression patterns" value="Expressed in testis and 5 other cell types or tissues"/>
</dbReference>
<organism evidence="14 15">
    <name type="scientific">Papio anubis</name>
    <name type="common">Olive baboon</name>
    <dbReference type="NCBI Taxonomy" id="9555"/>
    <lineage>
        <taxon>Eukaryota</taxon>
        <taxon>Metazoa</taxon>
        <taxon>Chordata</taxon>
        <taxon>Craniata</taxon>
        <taxon>Vertebrata</taxon>
        <taxon>Euteleostomi</taxon>
        <taxon>Mammalia</taxon>
        <taxon>Eutheria</taxon>
        <taxon>Euarchontoglires</taxon>
        <taxon>Primates</taxon>
        <taxon>Haplorrhini</taxon>
        <taxon>Catarrhini</taxon>
        <taxon>Cercopithecidae</taxon>
        <taxon>Cercopithecinae</taxon>
        <taxon>Papio</taxon>
    </lineage>
</organism>
<dbReference type="OMA" id="SAEIFWI"/>
<evidence type="ECO:0000256" key="12">
    <source>
        <dbReference type="SAM" id="Phobius"/>
    </source>
</evidence>
<keyword evidence="4 12" id="KW-0812">Transmembrane</keyword>
<dbReference type="HOGENOM" id="CLU_049894_5_1_1"/>
<evidence type="ECO:0000256" key="6">
    <source>
        <dbReference type="ARBA" id="ARBA00022968"/>
    </source>
</evidence>
<dbReference type="GO" id="GO:1904893">
    <property type="term" value="P:negative regulation of receptor signaling pathway via STAT"/>
    <property type="evidence" value="ECO:0007669"/>
    <property type="project" value="Ensembl"/>
</dbReference>
<evidence type="ECO:0000256" key="3">
    <source>
        <dbReference type="ARBA" id="ARBA00022553"/>
    </source>
</evidence>
<dbReference type="Pfam" id="PF08391">
    <property type="entry name" value="Ly49"/>
    <property type="match status" value="1"/>
</dbReference>
<name>A0A096MQX7_PAPAN</name>
<gene>
    <name evidence="14" type="primary">CLEC12B</name>
</gene>
<evidence type="ECO:0000313" key="15">
    <source>
        <dbReference type="Proteomes" id="UP000028761"/>
    </source>
</evidence>
<proteinExistence type="predicted"/>
<keyword evidence="6" id="KW-0735">Signal-anchor</keyword>
<reference evidence="14" key="3">
    <citation type="submission" date="2025-09" db="UniProtKB">
        <authorList>
            <consortium name="Ensembl"/>
        </authorList>
    </citation>
    <scope>IDENTIFICATION</scope>
</reference>
<evidence type="ECO:0000256" key="9">
    <source>
        <dbReference type="ARBA" id="ARBA00023157"/>
    </source>
</evidence>
<keyword evidence="2" id="KW-1003">Cell membrane</keyword>
<dbReference type="GeneID" id="101007705"/>
<keyword evidence="9" id="KW-1015">Disulfide bond</keyword>
<dbReference type="GO" id="GO:0002769">
    <property type="term" value="P:natural killer cell inhibitory signaling pathway"/>
    <property type="evidence" value="ECO:0007669"/>
    <property type="project" value="Ensembl"/>
</dbReference>
<keyword evidence="7 12" id="KW-1133">Transmembrane helix</keyword>
<dbReference type="KEGG" id="panu:101007705"/>
<dbReference type="FunFam" id="3.10.100.10:FF:000101">
    <property type="entry name" value="C-type lectin domain family 12 member B"/>
    <property type="match status" value="1"/>
</dbReference>
<dbReference type="eggNOG" id="KOG4297">
    <property type="taxonomic scope" value="Eukaryota"/>
</dbReference>
<evidence type="ECO:0000256" key="7">
    <source>
        <dbReference type="ARBA" id="ARBA00022989"/>
    </source>
</evidence>
<reference evidence="14" key="2">
    <citation type="submission" date="2025-08" db="UniProtKB">
        <authorList>
            <consortium name="Ensembl"/>
        </authorList>
    </citation>
    <scope>IDENTIFICATION</scope>
</reference>
<dbReference type="Pfam" id="PF00059">
    <property type="entry name" value="Lectin_C"/>
    <property type="match status" value="1"/>
</dbReference>
<evidence type="ECO:0000259" key="13">
    <source>
        <dbReference type="PROSITE" id="PS50041"/>
    </source>
</evidence>
<keyword evidence="8 12" id="KW-0472">Membrane</keyword>
<protein>
    <submittedName>
        <fullName evidence="14">C-type lectin domain family 12 member B</fullName>
    </submittedName>
</protein>
<dbReference type="GO" id="GO:0030547">
    <property type="term" value="F:signaling receptor inhibitor activity"/>
    <property type="evidence" value="ECO:0007669"/>
    <property type="project" value="Ensembl"/>
</dbReference>
<dbReference type="GO" id="GO:0097325">
    <property type="term" value="P:melanocyte proliferation"/>
    <property type="evidence" value="ECO:0007669"/>
    <property type="project" value="Ensembl"/>
</dbReference>
<dbReference type="SUPFAM" id="SSF56436">
    <property type="entry name" value="C-type lectin-like"/>
    <property type="match status" value="1"/>
</dbReference>
<evidence type="ECO:0000256" key="4">
    <source>
        <dbReference type="ARBA" id="ARBA00022692"/>
    </source>
</evidence>
<dbReference type="GO" id="GO:0045953">
    <property type="term" value="P:negative regulation of natural killer cell mediated cytotoxicity"/>
    <property type="evidence" value="ECO:0007669"/>
    <property type="project" value="Ensembl"/>
</dbReference>
<keyword evidence="5" id="KW-0430">Lectin</keyword>
<dbReference type="GO" id="GO:0032991">
    <property type="term" value="C:protein-containing complex"/>
    <property type="evidence" value="ECO:0007669"/>
    <property type="project" value="Ensembl"/>
</dbReference>
<dbReference type="InterPro" id="IPR016186">
    <property type="entry name" value="C-type_lectin-like/link_sf"/>
</dbReference>
<dbReference type="SMART" id="SM00034">
    <property type="entry name" value="CLECT"/>
    <property type="match status" value="1"/>
</dbReference>
<feature type="transmembrane region" description="Helical" evidence="12">
    <location>
        <begin position="42"/>
        <end position="65"/>
    </location>
</feature>
<dbReference type="PANTHER" id="PTHR47647">
    <property type="entry name" value="C-TYPE LECTIN DOMAIN FAMILY 12 MEMBER B"/>
    <property type="match status" value="1"/>
</dbReference>
<evidence type="ECO:0000256" key="5">
    <source>
        <dbReference type="ARBA" id="ARBA00022734"/>
    </source>
</evidence>
<dbReference type="CDD" id="cd03593">
    <property type="entry name" value="CLECT_NK_receptors_like"/>
    <property type="match status" value="1"/>
</dbReference>
<dbReference type="Ensembl" id="ENSPANT00000019176.3">
    <property type="protein sequence ID" value="ENSPANP00000002163.1"/>
    <property type="gene ID" value="ENSPANG00000017403.3"/>
</dbReference>
<evidence type="ECO:0000256" key="10">
    <source>
        <dbReference type="ARBA" id="ARBA00023170"/>
    </source>
</evidence>
<evidence type="ECO:0000256" key="11">
    <source>
        <dbReference type="ARBA" id="ARBA00023180"/>
    </source>
</evidence>
<dbReference type="InterPro" id="IPR013600">
    <property type="entry name" value="Ly49_N"/>
</dbReference>
<evidence type="ECO:0000256" key="1">
    <source>
        <dbReference type="ARBA" id="ARBA00004401"/>
    </source>
</evidence>
<dbReference type="AlphaFoldDB" id="A0A096MQX7"/>
<dbReference type="Proteomes" id="UP000028761">
    <property type="component" value="Chromosome 9"/>
</dbReference>
<keyword evidence="15" id="KW-1185">Reference proteome</keyword>
<keyword evidence="10" id="KW-0675">Receptor</keyword>
<dbReference type="PANTHER" id="PTHR47647:SF1">
    <property type="entry name" value="C-TYPE LECTIN DOMAIN FAMILY 12 MEMBER B"/>
    <property type="match status" value="1"/>
</dbReference>
<dbReference type="GO" id="GO:0009897">
    <property type="term" value="C:external side of plasma membrane"/>
    <property type="evidence" value="ECO:0007669"/>
    <property type="project" value="Ensembl"/>
</dbReference>
<feature type="domain" description="C-type lectin" evidence="13">
    <location>
        <begin position="150"/>
        <end position="264"/>
    </location>
</feature>
<dbReference type="STRING" id="9555.ENSPANP00000002163"/>
<dbReference type="InterPro" id="IPR016187">
    <property type="entry name" value="CTDL_fold"/>
</dbReference>
<dbReference type="CTD" id="387837"/>
<dbReference type="Gene3D" id="3.10.100.10">
    <property type="entry name" value="Mannose-Binding Protein A, subunit A"/>
    <property type="match status" value="1"/>
</dbReference>
<comment type="subcellular location">
    <subcellularLocation>
        <location evidence="1">Cell membrane</location>
        <topology evidence="1">Single-pass type II membrane protein</topology>
    </subcellularLocation>
</comment>
<reference evidence="14 15" key="1">
    <citation type="submission" date="2012-03" db="EMBL/GenBank/DDBJ databases">
        <title>Whole Genome Assembly of Papio anubis.</title>
        <authorList>
            <person name="Liu Y.L."/>
            <person name="Abraham K.A."/>
            <person name="Akbar H.A."/>
            <person name="Ali S.A."/>
            <person name="Anosike U.A."/>
            <person name="Aqrawi P.A."/>
            <person name="Arias F.A."/>
            <person name="Attaway T.A."/>
            <person name="Awwad R.A."/>
            <person name="Babu C.B."/>
            <person name="Bandaranaike D.B."/>
            <person name="Battles P.B."/>
            <person name="Bell A.B."/>
            <person name="Beltran B.B."/>
            <person name="Berhane-Mersha D.B."/>
            <person name="Bess C.B."/>
            <person name="Bickham C.B."/>
            <person name="Bolden T.B."/>
            <person name="Carter K.C."/>
            <person name="Chau D.C."/>
            <person name="Chavez A.C."/>
            <person name="Clerc-Blankenburg K.C."/>
            <person name="Coyle M.C."/>
            <person name="Dao M.D."/>
            <person name="Davila M.L.D."/>
            <person name="Davy-Carroll L.D."/>
            <person name="Denson S.D."/>
            <person name="Dinh H.D."/>
            <person name="Fernandez S.F."/>
            <person name="Fernando P.F."/>
            <person name="Forbes L.F."/>
            <person name="Francis C.F."/>
            <person name="Francisco L.F."/>
            <person name="Fu Q.F."/>
            <person name="Garcia-Iii R.G."/>
            <person name="Garrett T.G."/>
            <person name="Gross S.G."/>
            <person name="Gubbala S.G."/>
            <person name="Hirani K.H."/>
            <person name="Hogues M.H."/>
            <person name="Hollins B.H."/>
            <person name="Jackson L.J."/>
            <person name="Javaid M.J."/>
            <person name="Jhangiani S.J."/>
            <person name="Johnson A.J."/>
            <person name="Johnson B.J."/>
            <person name="Jones J.J."/>
            <person name="Joshi V.J."/>
            <person name="Kalu J.K."/>
            <person name="Khan N.K."/>
            <person name="Korchina V.K."/>
            <person name="Kovar C.K."/>
            <person name="Lago L.L."/>
            <person name="Lara F.L."/>
            <person name="Le T.-K.L."/>
            <person name="Lee S.L."/>
            <person name="Legall-Iii F.L."/>
            <person name="Lemon S.L."/>
            <person name="Liu J.L."/>
            <person name="Liu Y.-S.L."/>
            <person name="Liyanage D.L."/>
            <person name="Lopez J.L."/>
            <person name="Lorensuhewa L.L."/>
            <person name="Mata R.M."/>
            <person name="Mathew T.M."/>
            <person name="Mercado C.M."/>
            <person name="Mercado I.M."/>
            <person name="Morales K.M."/>
            <person name="Morgan M.M."/>
            <person name="Munidasa M.M."/>
            <person name="Ngo D.N."/>
            <person name="Nguyen L.N."/>
            <person name="Nguyen T.N."/>
            <person name="Nguyen N.N."/>
            <person name="Obregon M.O."/>
            <person name="Okwuonu G.O."/>
            <person name="Ongeri F.O."/>
            <person name="Onwere C.O."/>
            <person name="Osifeso I.O."/>
            <person name="Parra A.P."/>
            <person name="Patil S.P."/>
            <person name="Perez A.P."/>
            <person name="Perez Y.P."/>
            <person name="Pham C.P."/>
            <person name="Pu L.-L.P."/>
            <person name="Puazo M.P."/>
            <person name="Quiroz J.Q."/>
            <person name="Rouhana J.R."/>
            <person name="Ruiz M.R."/>
            <person name="Ruiz S.-J.R."/>
            <person name="Saada N.S."/>
            <person name="Santibanez J.S."/>
            <person name="Scheel M.S."/>
            <person name="Schneider B.S."/>
            <person name="Simmons D.S."/>
            <person name="Sisson I.S."/>
            <person name="Tang L.-Y.T."/>
            <person name="Thornton R.T."/>
            <person name="Tisius J.T."/>
            <person name="Toledanes G.T."/>
            <person name="Trejos Z.T."/>
            <person name="Usmani K.U."/>
            <person name="Varghese R.V."/>
            <person name="Vattathil S.V."/>
            <person name="Vee V.V."/>
            <person name="Walker D.W."/>
            <person name="Weissenberger G.W."/>
            <person name="White C.W."/>
            <person name="Williams A.W."/>
            <person name="Woodworth J.W."/>
            <person name="Wright R.W."/>
            <person name="Zhu Y.Z."/>
            <person name="Han Y.H."/>
            <person name="Newsham I.N."/>
            <person name="Nazareth L.N."/>
            <person name="Worley K.W."/>
            <person name="Muzny D.M."/>
            <person name="Rogers J.R."/>
            <person name="Gibbs R.G."/>
        </authorList>
    </citation>
    <scope>NUCLEOTIDE SEQUENCE [LARGE SCALE GENOMIC DNA]</scope>
</reference>
<dbReference type="GO" id="GO:0019903">
    <property type="term" value="F:protein phosphatase binding"/>
    <property type="evidence" value="ECO:0007669"/>
    <property type="project" value="Ensembl"/>
</dbReference>
<evidence type="ECO:0000256" key="2">
    <source>
        <dbReference type="ARBA" id="ARBA00022475"/>
    </source>
</evidence>
<dbReference type="InterPro" id="IPR001304">
    <property type="entry name" value="C-type_lectin-like"/>
</dbReference>
<keyword evidence="3" id="KW-0597">Phosphoprotein</keyword>
<dbReference type="RefSeq" id="XP_003906023.1">
    <property type="nucleotide sequence ID" value="XM_003905974.5"/>
</dbReference>
<dbReference type="GO" id="GO:0030246">
    <property type="term" value="F:carbohydrate binding"/>
    <property type="evidence" value="ECO:0007669"/>
    <property type="project" value="UniProtKB-KW"/>
</dbReference>
<dbReference type="InterPro" id="IPR033992">
    <property type="entry name" value="NKR-like_CTLD"/>
</dbReference>
<evidence type="ECO:0000256" key="8">
    <source>
        <dbReference type="ARBA" id="ARBA00023136"/>
    </source>
</evidence>
<accession>A0A096MQX7</accession>
<dbReference type="InterPro" id="IPR042916">
    <property type="entry name" value="CLEC12A/B"/>
</dbReference>
<evidence type="ECO:0000313" key="14">
    <source>
        <dbReference type="Ensembl" id="ENSPANP00000002163.1"/>
    </source>
</evidence>
<dbReference type="GeneTree" id="ENSGT00940000162751"/>
<sequence>MSEEVTYATLAFQDYAGARNNRHGNNLRKKGHPAPSPIWRHAALGLLTLCLMLLIGLVTLGMMFLQISNDINSDSEKLSQLQKTIHQRQDNLSQQLGNSNNLSMEEEFLKSQISSLLKRQEQMAIKLCQELIIHTSDHRCNPCPKMWQWYQNSCYYFTTNEEKTWTNSRKDCIDKNSTLVKIDSLEEKDFLMSQPLLMFSFFWLGLSWDSSGRSWFWEDGSVPSPSLFTTKELDQINGSKGCAYFQKGNIYISRCSAEIFWICEKTAAPVKIEDLD</sequence>